<name>A0A3G8YHZ5_9DEIO</name>
<keyword evidence="3" id="KW-1185">Reference proteome</keyword>
<dbReference type="PROSITE" id="PS51819">
    <property type="entry name" value="VOC"/>
    <property type="match status" value="1"/>
</dbReference>
<dbReference type="InterPro" id="IPR029068">
    <property type="entry name" value="Glyas_Bleomycin-R_OHBP_Dase"/>
</dbReference>
<dbReference type="AlphaFoldDB" id="A0A3G8YHZ5"/>
<dbReference type="Gene3D" id="3.10.180.10">
    <property type="entry name" value="2,3-Dihydroxybiphenyl 1,2-Dioxygenase, domain 1"/>
    <property type="match status" value="1"/>
</dbReference>
<dbReference type="PANTHER" id="PTHR36113">
    <property type="entry name" value="LYASE, PUTATIVE-RELATED-RELATED"/>
    <property type="match status" value="1"/>
</dbReference>
<evidence type="ECO:0000313" key="3">
    <source>
        <dbReference type="Proteomes" id="UP000276417"/>
    </source>
</evidence>
<dbReference type="Pfam" id="PF00903">
    <property type="entry name" value="Glyoxalase"/>
    <property type="match status" value="1"/>
</dbReference>
<accession>A0A3G8YHZ5</accession>
<dbReference type="EMBL" id="CP034183">
    <property type="protein sequence ID" value="AZI42114.1"/>
    <property type="molecule type" value="Genomic_DNA"/>
</dbReference>
<evidence type="ECO:0000259" key="1">
    <source>
        <dbReference type="PROSITE" id="PS51819"/>
    </source>
</evidence>
<reference evidence="2 3" key="1">
    <citation type="submission" date="2018-11" db="EMBL/GenBank/DDBJ databases">
        <title>Deinococcus shelandsis sp. nov., isolated from South Shetland Islands soil of Antarctica.</title>
        <authorList>
            <person name="Tian J."/>
        </authorList>
    </citation>
    <scope>NUCLEOTIDE SEQUENCE [LARGE SCALE GENOMIC DNA]</scope>
    <source>
        <strain evidence="2 3">S14-83T</strain>
    </source>
</reference>
<organism evidence="2 3">
    <name type="scientific">Deinococcus psychrotolerans</name>
    <dbReference type="NCBI Taxonomy" id="2489213"/>
    <lineage>
        <taxon>Bacteria</taxon>
        <taxon>Thermotogati</taxon>
        <taxon>Deinococcota</taxon>
        <taxon>Deinococci</taxon>
        <taxon>Deinococcales</taxon>
        <taxon>Deinococcaceae</taxon>
        <taxon>Deinococcus</taxon>
    </lineage>
</organism>
<dbReference type="InterPro" id="IPR051332">
    <property type="entry name" value="Fosfomycin_Res_Enzymes"/>
</dbReference>
<evidence type="ECO:0000313" key="2">
    <source>
        <dbReference type="EMBL" id="AZI42114.1"/>
    </source>
</evidence>
<dbReference type="RefSeq" id="WP_124868297.1">
    <property type="nucleotide sequence ID" value="NZ_CP034183.1"/>
</dbReference>
<dbReference type="InterPro" id="IPR037523">
    <property type="entry name" value="VOC_core"/>
</dbReference>
<gene>
    <name evidence="2" type="ORF">EHF33_04615</name>
</gene>
<proteinExistence type="predicted"/>
<dbReference type="InterPro" id="IPR004360">
    <property type="entry name" value="Glyas_Fos-R_dOase_dom"/>
</dbReference>
<dbReference type="OrthoDB" id="1270449at2"/>
<dbReference type="PANTHER" id="PTHR36113:SF3">
    <property type="entry name" value="SLL5075 PROTEIN"/>
    <property type="match status" value="1"/>
</dbReference>
<sequence length="118" mass="13270">MKLNHINLGVTDVPAAVEIFERFFGLKQAEGMPRNDNMTFLHDDDGSLISVFKSKDVSYPKVFHIGFLQDTPEQVRAVHAQLTAGGHQVQAPYENHGRLTFYFNTPVGFIIEVESFMG</sequence>
<dbReference type="KEGG" id="dph:EHF33_04615"/>
<feature type="domain" description="VOC" evidence="1">
    <location>
        <begin position="2"/>
        <end position="116"/>
    </location>
</feature>
<dbReference type="Proteomes" id="UP000276417">
    <property type="component" value="Chromosome 1"/>
</dbReference>
<dbReference type="CDD" id="cd06587">
    <property type="entry name" value="VOC"/>
    <property type="match status" value="1"/>
</dbReference>
<protein>
    <submittedName>
        <fullName evidence="2">VOC family protein</fullName>
    </submittedName>
</protein>
<dbReference type="SUPFAM" id="SSF54593">
    <property type="entry name" value="Glyoxalase/Bleomycin resistance protein/Dihydroxybiphenyl dioxygenase"/>
    <property type="match status" value="1"/>
</dbReference>